<feature type="binding site" evidence="7">
    <location>
        <begin position="258"/>
        <end position="264"/>
    </location>
    <ligand>
        <name>GTP</name>
        <dbReference type="ChEBI" id="CHEBI:37565"/>
    </ligand>
</feature>
<dbReference type="InterPro" id="IPR004520">
    <property type="entry name" value="GTPase_MnmE"/>
</dbReference>
<dbReference type="HAMAP" id="MF_00379">
    <property type="entry name" value="GTPase_MnmE"/>
    <property type="match status" value="1"/>
</dbReference>
<dbReference type="SUPFAM" id="SSF103025">
    <property type="entry name" value="Folate-binding domain"/>
    <property type="match status" value="1"/>
</dbReference>
<evidence type="ECO:0000256" key="6">
    <source>
        <dbReference type="ARBA" id="ARBA00023134"/>
    </source>
</evidence>
<reference evidence="10" key="1">
    <citation type="submission" date="2017-02" db="EMBL/GenBank/DDBJ databases">
        <authorList>
            <person name="Varghese N."/>
            <person name="Submissions S."/>
        </authorList>
    </citation>
    <scope>NUCLEOTIDE SEQUENCE [LARGE SCALE GENOMIC DNA]</scope>
    <source>
        <strain evidence="10">UM2</strain>
    </source>
</reference>
<keyword evidence="3 7" id="KW-0547">Nucleotide-binding</keyword>
<evidence type="ECO:0000256" key="7">
    <source>
        <dbReference type="HAMAP-Rule" id="MF_00379"/>
    </source>
</evidence>
<dbReference type="FunFam" id="3.30.1360.120:FF:000007">
    <property type="entry name" value="tRNA modification GTPase GTPBP3, mitochondrial"/>
    <property type="match status" value="1"/>
</dbReference>
<dbReference type="InterPro" id="IPR027368">
    <property type="entry name" value="MnmE_dom2"/>
</dbReference>
<dbReference type="CDD" id="cd14858">
    <property type="entry name" value="TrmE_N"/>
    <property type="match status" value="1"/>
</dbReference>
<dbReference type="Proteomes" id="UP000189818">
    <property type="component" value="Unassembled WGS sequence"/>
</dbReference>
<comment type="subcellular location">
    <subcellularLocation>
        <location evidence="7">Cytoplasm</location>
    </subcellularLocation>
</comment>
<keyword evidence="7" id="KW-0460">Magnesium</keyword>
<dbReference type="RefSeq" id="WP_079648710.1">
    <property type="nucleotide sequence ID" value="NZ_FUYM01000005.1"/>
</dbReference>
<keyword evidence="4 7" id="KW-0378">Hydrolase</keyword>
<dbReference type="Pfam" id="PF12631">
    <property type="entry name" value="MnmE_helical"/>
    <property type="match status" value="1"/>
</dbReference>
<dbReference type="GO" id="GO:0003924">
    <property type="term" value="F:GTPase activity"/>
    <property type="evidence" value="ECO:0007669"/>
    <property type="project" value="UniProtKB-UniRule"/>
</dbReference>
<dbReference type="Pfam" id="PF01926">
    <property type="entry name" value="MMR_HSR1"/>
    <property type="match status" value="1"/>
</dbReference>
<feature type="binding site" evidence="7">
    <location>
        <begin position="239"/>
        <end position="244"/>
    </location>
    <ligand>
        <name>GTP</name>
        <dbReference type="ChEBI" id="CHEBI:37565"/>
    </ligand>
</feature>
<dbReference type="AlphaFoldDB" id="A0A1T5DPZ1"/>
<dbReference type="GO" id="GO:0030488">
    <property type="term" value="P:tRNA methylation"/>
    <property type="evidence" value="ECO:0007669"/>
    <property type="project" value="TreeGrafter"/>
</dbReference>
<accession>A0A1T5DPZ1</accession>
<evidence type="ECO:0000256" key="4">
    <source>
        <dbReference type="ARBA" id="ARBA00022801"/>
    </source>
</evidence>
<dbReference type="EC" id="3.6.-.-" evidence="7"/>
<comment type="function">
    <text evidence="7">Exhibits a very high intrinsic GTPase hydrolysis rate. Involved in the addition of a carboxymethylaminomethyl (cmnm) group at the wobble position (U34) of certain tRNAs, forming tRNA-cmnm(5)s(2)U34.</text>
</comment>
<gene>
    <name evidence="7" type="primary">mnmE</name>
    <name evidence="7" type="synonym">trmE</name>
    <name evidence="9" type="ORF">SAMN06295920_105358</name>
</gene>
<dbReference type="InterPro" id="IPR027266">
    <property type="entry name" value="TrmE/GcvT-like"/>
</dbReference>
<comment type="caution">
    <text evidence="7">Lacks conserved residue(s) required for the propagation of feature annotation.</text>
</comment>
<feature type="binding site" evidence="7">
    <location>
        <position position="263"/>
    </location>
    <ligand>
        <name>K(+)</name>
        <dbReference type="ChEBI" id="CHEBI:29103"/>
    </ligand>
</feature>
<dbReference type="InterPro" id="IPR005225">
    <property type="entry name" value="Small_GTP-bd"/>
</dbReference>
<dbReference type="GO" id="GO:0002098">
    <property type="term" value="P:tRNA wobble uridine modification"/>
    <property type="evidence" value="ECO:0007669"/>
    <property type="project" value="TreeGrafter"/>
</dbReference>
<dbReference type="SUPFAM" id="SSF52540">
    <property type="entry name" value="P-loop containing nucleoside triphosphate hydrolases"/>
    <property type="match status" value="1"/>
</dbReference>
<feature type="binding site" evidence="7">
    <location>
        <position position="94"/>
    </location>
    <ligand>
        <name>(6S)-5-formyl-5,6,7,8-tetrahydrofolate</name>
        <dbReference type="ChEBI" id="CHEBI:57457"/>
    </ligand>
</feature>
<evidence type="ECO:0000256" key="3">
    <source>
        <dbReference type="ARBA" id="ARBA00022741"/>
    </source>
</evidence>
<feature type="domain" description="TrmE-type G" evidence="8">
    <location>
        <begin position="229"/>
        <end position="367"/>
    </location>
</feature>
<dbReference type="NCBIfam" id="TIGR00231">
    <property type="entry name" value="small_GTP"/>
    <property type="match status" value="1"/>
</dbReference>
<organism evidence="9 10">
    <name type="scientific">Rhizorhabdus histidinilytica</name>
    <dbReference type="NCBI Taxonomy" id="439228"/>
    <lineage>
        <taxon>Bacteria</taxon>
        <taxon>Pseudomonadati</taxon>
        <taxon>Pseudomonadota</taxon>
        <taxon>Alphaproteobacteria</taxon>
        <taxon>Sphingomonadales</taxon>
        <taxon>Sphingomonadaceae</taxon>
        <taxon>Rhizorhabdus</taxon>
    </lineage>
</organism>
<dbReference type="PANTHER" id="PTHR42714:SF2">
    <property type="entry name" value="TRNA MODIFICATION GTPASE GTPBP3, MITOCHONDRIAL"/>
    <property type="match status" value="1"/>
</dbReference>
<keyword evidence="10" id="KW-1185">Reference proteome</keyword>
<dbReference type="GO" id="GO:0005737">
    <property type="term" value="C:cytoplasm"/>
    <property type="evidence" value="ECO:0007669"/>
    <property type="project" value="UniProtKB-SubCell"/>
</dbReference>
<dbReference type="PROSITE" id="PS51709">
    <property type="entry name" value="G_TRME"/>
    <property type="match status" value="1"/>
</dbReference>
<evidence type="ECO:0000256" key="2">
    <source>
        <dbReference type="ARBA" id="ARBA00022694"/>
    </source>
</evidence>
<name>A0A1T5DPZ1_9SPHN</name>
<dbReference type="Pfam" id="PF10396">
    <property type="entry name" value="TrmE_N"/>
    <property type="match status" value="1"/>
</dbReference>
<dbReference type="SUPFAM" id="SSF116878">
    <property type="entry name" value="TrmE connector domain"/>
    <property type="match status" value="1"/>
</dbReference>
<dbReference type="InterPro" id="IPR006073">
    <property type="entry name" value="GTP-bd"/>
</dbReference>
<feature type="binding site" evidence="7">
    <location>
        <position position="134"/>
    </location>
    <ligand>
        <name>(6S)-5-formyl-5,6,7,8-tetrahydrofolate</name>
        <dbReference type="ChEBI" id="CHEBI:57457"/>
    </ligand>
</feature>
<dbReference type="GO" id="GO:0046872">
    <property type="term" value="F:metal ion binding"/>
    <property type="evidence" value="ECO:0007669"/>
    <property type="project" value="UniProtKB-KW"/>
</dbReference>
<evidence type="ECO:0000259" key="8">
    <source>
        <dbReference type="PROSITE" id="PS51709"/>
    </source>
</evidence>
<dbReference type="PANTHER" id="PTHR42714">
    <property type="entry name" value="TRNA MODIFICATION GTPASE GTPBP3"/>
    <property type="match status" value="1"/>
</dbReference>
<proteinExistence type="inferred from homology"/>
<keyword evidence="2 7" id="KW-0819">tRNA processing</keyword>
<dbReference type="GO" id="GO:0005525">
    <property type="term" value="F:GTP binding"/>
    <property type="evidence" value="ECO:0007669"/>
    <property type="project" value="UniProtKB-UniRule"/>
</dbReference>
<feature type="binding site" evidence="7">
    <location>
        <position position="264"/>
    </location>
    <ligand>
        <name>Mg(2+)</name>
        <dbReference type="ChEBI" id="CHEBI:18420"/>
    </ligand>
</feature>
<feature type="binding site" evidence="7">
    <location>
        <begin position="283"/>
        <end position="286"/>
    </location>
    <ligand>
        <name>GTP</name>
        <dbReference type="ChEBI" id="CHEBI:37565"/>
    </ligand>
</feature>
<evidence type="ECO:0000256" key="5">
    <source>
        <dbReference type="ARBA" id="ARBA00022958"/>
    </source>
</evidence>
<keyword evidence="7" id="KW-0479">Metal-binding</keyword>
<dbReference type="InterPro" id="IPR027417">
    <property type="entry name" value="P-loop_NTPase"/>
</dbReference>
<feature type="binding site" evidence="7">
    <location>
        <position position="260"/>
    </location>
    <ligand>
        <name>K(+)</name>
        <dbReference type="ChEBI" id="CHEBI:29103"/>
    </ligand>
</feature>
<keyword evidence="5 7" id="KW-0630">Potassium</keyword>
<keyword evidence="6 7" id="KW-0342">GTP-binding</keyword>
<dbReference type="Gene3D" id="3.30.1360.120">
    <property type="entry name" value="Probable tRNA modification gtpase trme, domain 1"/>
    <property type="match status" value="1"/>
</dbReference>
<feature type="binding site" evidence="7">
    <location>
        <position position="258"/>
    </location>
    <ligand>
        <name>K(+)</name>
        <dbReference type="ChEBI" id="CHEBI:29103"/>
    </ligand>
</feature>
<dbReference type="NCBIfam" id="NF003661">
    <property type="entry name" value="PRK05291.1-3"/>
    <property type="match status" value="1"/>
</dbReference>
<feature type="binding site" evidence="7">
    <location>
        <position position="440"/>
    </location>
    <ligand>
        <name>(6S)-5-formyl-5,6,7,8-tetrahydrofolate</name>
        <dbReference type="ChEBI" id="CHEBI:57457"/>
    </ligand>
</feature>
<evidence type="ECO:0000256" key="1">
    <source>
        <dbReference type="ARBA" id="ARBA00011043"/>
    </source>
</evidence>
<dbReference type="InterPro" id="IPR025867">
    <property type="entry name" value="MnmE_helical"/>
</dbReference>
<sequence length="440" mass="44828">MPPAPLENSPGASASDTIFALSSGAPPAGVAVVRVSGPMAGAAIDRLTGGRPRPAARRASLRILTDPASGTTLDRALLLWLPGPGTATGEDMAELHLHGGRAVTAAVLAALGRLPGLRPAVAGEFTRRAFETGRIDLNEAEALGDLLAAETEAQRRNAMLLAGGALSRALEGWQHRVLSLAARLEAQLDFSDEEDVAPLDPGFASELAALDAEVARWRGRLPVERLRDGVRVVLAGPPNAGKSTLLNALAGREAAIVTPIAGTTRDLIEAPVALGGVPFLLTDTAGLHAGTGDAVEAIGIDRAAQAIAAADIVLWLGDPGSAPAGAVRVGAQADRRTLDPAAHDLLVSAQSGAGMDELVTLLLDCAATLLPGEGEAALSARQRAALDRLGEALALAQGEGDPILVAEGLRLARAAIDALTGRAGTEDMLDGLFGRFCIGK</sequence>
<comment type="similarity">
    <text evidence="1 7">Belongs to the TRAFAC class TrmE-Era-EngA-EngB-Septin-like GTPase superfamily. TrmE GTPase family.</text>
</comment>
<dbReference type="EMBL" id="FUYM01000005">
    <property type="protein sequence ID" value="SKB73745.1"/>
    <property type="molecule type" value="Genomic_DNA"/>
</dbReference>
<dbReference type="Gene3D" id="3.40.50.300">
    <property type="entry name" value="P-loop containing nucleotide triphosphate hydrolases"/>
    <property type="match status" value="2"/>
</dbReference>
<evidence type="ECO:0000313" key="9">
    <source>
        <dbReference type="EMBL" id="SKB73745.1"/>
    </source>
</evidence>
<evidence type="ECO:0000313" key="10">
    <source>
        <dbReference type="Proteomes" id="UP000189818"/>
    </source>
</evidence>
<comment type="subunit">
    <text evidence="7">Homodimer. Heterotetramer of two MnmE and two MnmG subunits.</text>
</comment>
<dbReference type="InterPro" id="IPR018948">
    <property type="entry name" value="GTP-bd_TrmE_N"/>
</dbReference>
<dbReference type="STRING" id="439228.SAMN06295920_105358"/>
<dbReference type="CDD" id="cd04164">
    <property type="entry name" value="trmE"/>
    <property type="match status" value="1"/>
</dbReference>
<keyword evidence="7" id="KW-0963">Cytoplasm</keyword>
<dbReference type="InterPro" id="IPR003593">
    <property type="entry name" value="AAA+_ATPase"/>
</dbReference>
<protein>
    <recommendedName>
        <fullName evidence="7">tRNA modification GTPase MnmE</fullName>
        <ecNumber evidence="7">3.6.-.-</ecNumber>
    </recommendedName>
</protein>
<dbReference type="InterPro" id="IPR031168">
    <property type="entry name" value="G_TrmE"/>
</dbReference>
<feature type="binding site" evidence="7">
    <location>
        <position position="34"/>
    </location>
    <ligand>
        <name>(6S)-5-formyl-5,6,7,8-tetrahydrofolate</name>
        <dbReference type="ChEBI" id="CHEBI:57457"/>
    </ligand>
</feature>
<dbReference type="Gene3D" id="1.20.120.430">
    <property type="entry name" value="tRNA modification GTPase MnmE domain 2"/>
    <property type="match status" value="2"/>
</dbReference>
<dbReference type="SMART" id="SM00382">
    <property type="entry name" value="AAA"/>
    <property type="match status" value="1"/>
</dbReference>
<feature type="binding site" evidence="7">
    <location>
        <position position="243"/>
    </location>
    <ligand>
        <name>Mg(2+)</name>
        <dbReference type="ChEBI" id="CHEBI:18420"/>
    </ligand>
</feature>
<comment type="cofactor">
    <cofactor evidence="7">
        <name>K(+)</name>
        <dbReference type="ChEBI" id="CHEBI:29103"/>
    </cofactor>
    <text evidence="7">Binds 1 potassium ion per subunit.</text>
</comment>
<dbReference type="OrthoDB" id="9805918at2"/>
<feature type="binding site" evidence="7">
    <location>
        <position position="239"/>
    </location>
    <ligand>
        <name>K(+)</name>
        <dbReference type="ChEBI" id="CHEBI:29103"/>
    </ligand>
</feature>